<evidence type="ECO:0000313" key="5">
    <source>
        <dbReference type="EMBL" id="MBB5516486.1"/>
    </source>
</evidence>
<dbReference type="Gene3D" id="3.40.1190.20">
    <property type="match status" value="1"/>
</dbReference>
<gene>
    <name evidence="5" type="ORF">FHS89_002517</name>
</gene>
<dbReference type="InterPro" id="IPR002173">
    <property type="entry name" value="Carboh/pur_kinase_PfkB_CS"/>
</dbReference>
<organism evidence="5 6">
    <name type="scientific">Rubricella aquisinus</name>
    <dbReference type="NCBI Taxonomy" id="2028108"/>
    <lineage>
        <taxon>Bacteria</taxon>
        <taxon>Pseudomonadati</taxon>
        <taxon>Pseudomonadota</taxon>
        <taxon>Alphaproteobacteria</taxon>
        <taxon>Rhodobacterales</taxon>
        <taxon>Paracoccaceae</taxon>
        <taxon>Rubricella</taxon>
    </lineage>
</organism>
<name>A0A840X3V2_9RHOB</name>
<evidence type="ECO:0000256" key="3">
    <source>
        <dbReference type="ARBA" id="ARBA00022777"/>
    </source>
</evidence>
<dbReference type="PANTHER" id="PTHR43085:SF57">
    <property type="entry name" value="CARBOHYDRATE KINASE PFKB DOMAIN-CONTAINING PROTEIN"/>
    <property type="match status" value="1"/>
</dbReference>
<keyword evidence="2" id="KW-0808">Transferase</keyword>
<proteinExistence type="inferred from homology"/>
<dbReference type="PROSITE" id="PS00584">
    <property type="entry name" value="PFKB_KINASES_2"/>
    <property type="match status" value="1"/>
</dbReference>
<sequence>MSMQPGHEVLCVGRLYCDMVFSGMEGLPVLGQESFAEAVQIGPGGGAYITAAYLARMGCGAALGAIIPAQPFGDAVMAEMSRSGVSLEACARARPQDAPQITVAMVADGDRAFLTKRTGAAIPHDLSAALSRPGLSHLHIGELTTLLEHPELIDMARARGLTISLDCAWDKDTLARTDLTDLIARVDLFLPNAEERRALTLDPAKLPNTIIVVKDGAAGAYCGALRVPARAVTPVDTTGAGDAFNAGFLAAWLAGAPIKAAMQAGAAAGAVAVTLPGGAAGVPDLRGIVTHQQAVAVQGG</sequence>
<dbReference type="SUPFAM" id="SSF53613">
    <property type="entry name" value="Ribokinase-like"/>
    <property type="match status" value="1"/>
</dbReference>
<evidence type="ECO:0000256" key="2">
    <source>
        <dbReference type="ARBA" id="ARBA00022679"/>
    </source>
</evidence>
<dbReference type="InterPro" id="IPR011611">
    <property type="entry name" value="PfkB_dom"/>
</dbReference>
<dbReference type="AlphaFoldDB" id="A0A840X3V2"/>
<dbReference type="GO" id="GO:0016301">
    <property type="term" value="F:kinase activity"/>
    <property type="evidence" value="ECO:0007669"/>
    <property type="project" value="UniProtKB-KW"/>
</dbReference>
<dbReference type="PANTHER" id="PTHR43085">
    <property type="entry name" value="HEXOKINASE FAMILY MEMBER"/>
    <property type="match status" value="1"/>
</dbReference>
<keyword evidence="6" id="KW-1185">Reference proteome</keyword>
<dbReference type="InterPro" id="IPR050306">
    <property type="entry name" value="PfkB_Carbo_kinase"/>
</dbReference>
<dbReference type="Proteomes" id="UP000553766">
    <property type="component" value="Unassembled WGS sequence"/>
</dbReference>
<comment type="similarity">
    <text evidence="1">Belongs to the carbohydrate kinase PfkB family.</text>
</comment>
<keyword evidence="3" id="KW-0418">Kinase</keyword>
<protein>
    <recommendedName>
        <fullName evidence="4">Carbohydrate kinase PfkB domain-containing protein</fullName>
    </recommendedName>
</protein>
<accession>A0A840X3V2</accession>
<dbReference type="EMBL" id="JACIJS010000007">
    <property type="protein sequence ID" value="MBB5516486.1"/>
    <property type="molecule type" value="Genomic_DNA"/>
</dbReference>
<dbReference type="InterPro" id="IPR029056">
    <property type="entry name" value="Ribokinase-like"/>
</dbReference>
<reference evidence="5 6" key="1">
    <citation type="submission" date="2020-08" db="EMBL/GenBank/DDBJ databases">
        <title>Genomic Encyclopedia of Type Strains, Phase IV (KMG-IV): sequencing the most valuable type-strain genomes for metagenomic binning, comparative biology and taxonomic classification.</title>
        <authorList>
            <person name="Goeker M."/>
        </authorList>
    </citation>
    <scope>NUCLEOTIDE SEQUENCE [LARGE SCALE GENOMIC DNA]</scope>
    <source>
        <strain evidence="5 6">DSM 103377</strain>
    </source>
</reference>
<dbReference type="Pfam" id="PF00294">
    <property type="entry name" value="PfkB"/>
    <property type="match status" value="1"/>
</dbReference>
<evidence type="ECO:0000256" key="1">
    <source>
        <dbReference type="ARBA" id="ARBA00010688"/>
    </source>
</evidence>
<evidence type="ECO:0000259" key="4">
    <source>
        <dbReference type="Pfam" id="PF00294"/>
    </source>
</evidence>
<evidence type="ECO:0000313" key="6">
    <source>
        <dbReference type="Proteomes" id="UP000553766"/>
    </source>
</evidence>
<feature type="domain" description="Carbohydrate kinase PfkB" evidence="4">
    <location>
        <begin position="34"/>
        <end position="283"/>
    </location>
</feature>
<comment type="caution">
    <text evidence="5">The sequence shown here is derived from an EMBL/GenBank/DDBJ whole genome shotgun (WGS) entry which is preliminary data.</text>
</comment>